<dbReference type="SUPFAM" id="SSF53850">
    <property type="entry name" value="Periplasmic binding protein-like II"/>
    <property type="match status" value="1"/>
</dbReference>
<dbReference type="SMART" id="SM00062">
    <property type="entry name" value="PBPb"/>
    <property type="match status" value="1"/>
</dbReference>
<keyword evidence="1" id="KW-0732">Signal</keyword>
<dbReference type="STRING" id="1293439.WH87_12895"/>
<evidence type="ECO:0000313" key="4">
    <source>
        <dbReference type="Proteomes" id="UP000033411"/>
    </source>
</evidence>
<protein>
    <recommendedName>
        <fullName evidence="2">Solute-binding protein family 3/N-terminal domain-containing protein</fullName>
    </recommendedName>
</protein>
<accession>A0A0F5QBN4</accession>
<dbReference type="RefSeq" id="WP_197410808.1">
    <property type="nucleotide sequence ID" value="NZ_LANJ01000019.1"/>
</dbReference>
<evidence type="ECO:0000259" key="2">
    <source>
        <dbReference type="SMART" id="SM00062"/>
    </source>
</evidence>
<evidence type="ECO:0000313" key="3">
    <source>
        <dbReference type="EMBL" id="KKC37419.1"/>
    </source>
</evidence>
<organism evidence="3 4">
    <name type="scientific">Devosia epidermidihirudinis</name>
    <dbReference type="NCBI Taxonomy" id="1293439"/>
    <lineage>
        <taxon>Bacteria</taxon>
        <taxon>Pseudomonadati</taxon>
        <taxon>Pseudomonadota</taxon>
        <taxon>Alphaproteobacteria</taxon>
        <taxon>Hyphomicrobiales</taxon>
        <taxon>Devosiaceae</taxon>
        <taxon>Devosia</taxon>
    </lineage>
</organism>
<reference evidence="3 4" key="1">
    <citation type="submission" date="2015-03" db="EMBL/GenBank/DDBJ databases">
        <authorList>
            <person name="Lepp D."/>
            <person name="Hassan Y.I."/>
            <person name="Li X.-Z."/>
            <person name="Zhou T."/>
        </authorList>
    </citation>
    <scope>NUCLEOTIDE SEQUENCE [LARGE SCALE GENOMIC DNA]</scope>
    <source>
        <strain evidence="3 4">E84</strain>
    </source>
</reference>
<dbReference type="PATRIC" id="fig|1293439.3.peg.2187"/>
<gene>
    <name evidence="3" type="ORF">WH87_12895</name>
</gene>
<keyword evidence="4" id="KW-1185">Reference proteome</keyword>
<dbReference type="EMBL" id="LANJ01000019">
    <property type="protein sequence ID" value="KKC37419.1"/>
    <property type="molecule type" value="Genomic_DNA"/>
</dbReference>
<sequence>MKALAATALALLMLPAASAGAQENELPNMPDQELFGRPSDEYALQFCVDPRDPGWTLDKAVGEAIADALLLEARPVVLDDVNETGDFIALYRYLLGECRVFLGFKMIAAGYPEWLTLTRPYYETGYVFVAPKSAPARLADIAPGTPVAATLGSSADFRFVQYNNNLPARQRWQRFPYSSDELTLEAVADGVAAAGLVWGPSFRQLRHDHPAFAELVEIDSAPISLPVMAVAGVLLGQDSFLRASIDEAIASLVADGVLGELIERSGMPGNAPRE</sequence>
<dbReference type="Gene3D" id="3.40.190.10">
    <property type="entry name" value="Periplasmic binding protein-like II"/>
    <property type="match status" value="2"/>
</dbReference>
<name>A0A0F5QBN4_9HYPH</name>
<dbReference type="AlphaFoldDB" id="A0A0F5QBN4"/>
<dbReference type="InterPro" id="IPR001638">
    <property type="entry name" value="Solute-binding_3/MltF_N"/>
</dbReference>
<comment type="caution">
    <text evidence="3">The sequence shown here is derived from an EMBL/GenBank/DDBJ whole genome shotgun (WGS) entry which is preliminary data.</text>
</comment>
<feature type="chain" id="PRO_5002494697" description="Solute-binding protein family 3/N-terminal domain-containing protein" evidence="1">
    <location>
        <begin position="22"/>
        <end position="274"/>
    </location>
</feature>
<dbReference type="Proteomes" id="UP000033411">
    <property type="component" value="Unassembled WGS sequence"/>
</dbReference>
<proteinExistence type="predicted"/>
<evidence type="ECO:0000256" key="1">
    <source>
        <dbReference type="SAM" id="SignalP"/>
    </source>
</evidence>
<feature type="domain" description="Solute-binding protein family 3/N-terminal" evidence="2">
    <location>
        <begin position="43"/>
        <end position="268"/>
    </location>
</feature>
<feature type="signal peptide" evidence="1">
    <location>
        <begin position="1"/>
        <end position="21"/>
    </location>
</feature>